<evidence type="ECO:0000256" key="5">
    <source>
        <dbReference type="ARBA" id="ARBA00023098"/>
    </source>
</evidence>
<keyword evidence="1 7" id="KW-0444">Lipid biosynthesis</keyword>
<dbReference type="Gene3D" id="2.160.10.10">
    <property type="entry name" value="Hexapeptide repeat proteins"/>
    <property type="match status" value="1"/>
</dbReference>
<comment type="function">
    <text evidence="7">Catalyzes the N-acylation of UDP-3-O-acylglucosamine using 3-hydroxyacyl-ACP as the acyl donor. Is involved in the biosynthesis of lipid A, a phosphorylated glycolipid that anchors the lipopolysaccharide to the outer membrane of the cell.</text>
</comment>
<evidence type="ECO:0000256" key="6">
    <source>
        <dbReference type="ARBA" id="ARBA00023315"/>
    </source>
</evidence>
<dbReference type="EMBL" id="JAAZON010000074">
    <property type="protein sequence ID" value="NMC61900.1"/>
    <property type="molecule type" value="Genomic_DNA"/>
</dbReference>
<reference evidence="10 11" key="1">
    <citation type="journal article" date="2020" name="Biotechnol. Biofuels">
        <title>New insights from the biogas microbiome by comprehensive genome-resolved metagenomics of nearly 1600 species originating from multiple anaerobic digesters.</title>
        <authorList>
            <person name="Campanaro S."/>
            <person name="Treu L."/>
            <person name="Rodriguez-R L.M."/>
            <person name="Kovalovszki A."/>
            <person name="Ziels R.M."/>
            <person name="Maus I."/>
            <person name="Zhu X."/>
            <person name="Kougias P.G."/>
            <person name="Basile A."/>
            <person name="Luo G."/>
            <person name="Schluter A."/>
            <person name="Konstantinidis K.T."/>
            <person name="Angelidaki I."/>
        </authorList>
    </citation>
    <scope>NUCLEOTIDE SEQUENCE [LARGE SCALE GENOMIC DNA]</scope>
    <source>
        <strain evidence="10">AS27yjCOA_65</strain>
    </source>
</reference>
<dbReference type="GO" id="GO:0016410">
    <property type="term" value="F:N-acyltransferase activity"/>
    <property type="evidence" value="ECO:0007669"/>
    <property type="project" value="InterPro"/>
</dbReference>
<dbReference type="InterPro" id="IPR056729">
    <property type="entry name" value="GMPPB_C"/>
</dbReference>
<feature type="domain" description="UDP-3-O-[3-hydroxymyristoyl] glucosamine N-acyltransferase non-repeat region" evidence="8">
    <location>
        <begin position="26"/>
        <end position="95"/>
    </location>
</feature>
<protein>
    <recommendedName>
        <fullName evidence="7">UDP-3-O-acylglucosamine N-acyltransferase</fullName>
        <ecNumber evidence="7">2.3.1.191</ecNumber>
    </recommendedName>
</protein>
<dbReference type="PANTHER" id="PTHR43378">
    <property type="entry name" value="UDP-3-O-ACYLGLUCOSAMINE N-ACYLTRANSFERASE"/>
    <property type="match status" value="1"/>
</dbReference>
<keyword evidence="4 7" id="KW-0677">Repeat</keyword>
<gene>
    <name evidence="7 10" type="primary">lpxD</name>
    <name evidence="10" type="ORF">GYA55_01890</name>
</gene>
<name>A0A7X9IIS4_9DELT</name>
<comment type="catalytic activity">
    <reaction evidence="7">
        <text>a UDP-3-O-[(3R)-3-hydroxyacyl]-alpha-D-glucosamine + a (3R)-hydroxyacyl-[ACP] = a UDP-2-N,3-O-bis[(3R)-3-hydroxyacyl]-alpha-D-glucosamine + holo-[ACP] + H(+)</text>
        <dbReference type="Rhea" id="RHEA:53836"/>
        <dbReference type="Rhea" id="RHEA-COMP:9685"/>
        <dbReference type="Rhea" id="RHEA-COMP:9945"/>
        <dbReference type="ChEBI" id="CHEBI:15378"/>
        <dbReference type="ChEBI" id="CHEBI:64479"/>
        <dbReference type="ChEBI" id="CHEBI:78827"/>
        <dbReference type="ChEBI" id="CHEBI:137740"/>
        <dbReference type="ChEBI" id="CHEBI:137748"/>
        <dbReference type="EC" id="2.3.1.191"/>
    </reaction>
</comment>
<dbReference type="NCBIfam" id="TIGR01853">
    <property type="entry name" value="lipid_A_lpxD"/>
    <property type="match status" value="1"/>
</dbReference>
<comment type="caution">
    <text evidence="10">The sequence shown here is derived from an EMBL/GenBank/DDBJ whole genome shotgun (WGS) entry which is preliminary data.</text>
</comment>
<evidence type="ECO:0000313" key="10">
    <source>
        <dbReference type="EMBL" id="NMC61900.1"/>
    </source>
</evidence>
<comment type="subunit">
    <text evidence="7">Homotrimer.</text>
</comment>
<dbReference type="UniPathway" id="UPA00973"/>
<feature type="active site" description="Proton acceptor" evidence="7">
    <location>
        <position position="249"/>
    </location>
</feature>
<keyword evidence="5 7" id="KW-0443">Lipid metabolism</keyword>
<dbReference type="InterPro" id="IPR020573">
    <property type="entry name" value="UDP_GlcNAc_AcTrfase_non-rep"/>
</dbReference>
<dbReference type="GO" id="GO:0103118">
    <property type="term" value="F:UDP-3-O-[(3R)-3-hydroxyacyl]-glucosamine N-acyltransferase activity"/>
    <property type="evidence" value="ECO:0007669"/>
    <property type="project" value="UniProtKB-EC"/>
</dbReference>
<evidence type="ECO:0000259" key="8">
    <source>
        <dbReference type="Pfam" id="PF04613"/>
    </source>
</evidence>
<proteinExistence type="inferred from homology"/>
<dbReference type="AlphaFoldDB" id="A0A7X9IIS4"/>
<dbReference type="GO" id="GO:0016020">
    <property type="term" value="C:membrane"/>
    <property type="evidence" value="ECO:0007669"/>
    <property type="project" value="GOC"/>
</dbReference>
<dbReference type="InterPro" id="IPR018357">
    <property type="entry name" value="Hexapep_transf_CS"/>
</dbReference>
<evidence type="ECO:0000256" key="1">
    <source>
        <dbReference type="ARBA" id="ARBA00022516"/>
    </source>
</evidence>
<accession>A0A7X9IIS4</accession>
<dbReference type="PROSITE" id="PS00101">
    <property type="entry name" value="HEXAPEP_TRANSFERASES"/>
    <property type="match status" value="1"/>
</dbReference>
<evidence type="ECO:0000256" key="3">
    <source>
        <dbReference type="ARBA" id="ARBA00022679"/>
    </source>
</evidence>
<dbReference type="InterPro" id="IPR007691">
    <property type="entry name" value="LpxD"/>
</dbReference>
<dbReference type="Pfam" id="PF04613">
    <property type="entry name" value="LpxD"/>
    <property type="match status" value="1"/>
</dbReference>
<dbReference type="Proteomes" id="UP000524246">
    <property type="component" value="Unassembled WGS sequence"/>
</dbReference>
<dbReference type="Gene3D" id="3.40.1390.10">
    <property type="entry name" value="MurE/MurF, N-terminal domain"/>
    <property type="match status" value="1"/>
</dbReference>
<evidence type="ECO:0000256" key="2">
    <source>
        <dbReference type="ARBA" id="ARBA00022556"/>
    </source>
</evidence>
<keyword evidence="2 7" id="KW-0441">Lipid A biosynthesis</keyword>
<dbReference type="CDD" id="cd03352">
    <property type="entry name" value="LbH_LpxD"/>
    <property type="match status" value="1"/>
</dbReference>
<dbReference type="Pfam" id="PF25087">
    <property type="entry name" value="GMPPB_C"/>
    <property type="match status" value="1"/>
</dbReference>
<comment type="similarity">
    <text evidence="7">Belongs to the transferase hexapeptide repeat family. LpxD subfamily.</text>
</comment>
<dbReference type="PANTHER" id="PTHR43378:SF2">
    <property type="entry name" value="UDP-3-O-ACYLGLUCOSAMINE N-ACYLTRANSFERASE 1, MITOCHONDRIAL-RELATED"/>
    <property type="match status" value="1"/>
</dbReference>
<dbReference type="SUPFAM" id="SSF51161">
    <property type="entry name" value="Trimeric LpxA-like enzymes"/>
    <property type="match status" value="1"/>
</dbReference>
<comment type="pathway">
    <text evidence="7">Bacterial outer membrane biogenesis; LPS lipid A biosynthesis.</text>
</comment>
<dbReference type="EC" id="2.3.1.191" evidence="7"/>
<keyword evidence="3 7" id="KW-0808">Transferase</keyword>
<evidence type="ECO:0000256" key="4">
    <source>
        <dbReference type="ARBA" id="ARBA00022737"/>
    </source>
</evidence>
<sequence>MNQVRALSVQEAASIVGCSFSGDGNTTLCGICSIEEATEGALTFASDKSSSNVKKLLNETAAAAVVVMDSLKEDLGNASIPLIYAKDPFAAIVTLVPYMCLMPNHPKGIDPTARIDPSAEVAPDASVGAYCVIGANVKIDSGAVLYPHVVVYEGVKIGKCTIIHSGAVIREFVQIGSNSVIQNGAVIGGDGFGYIPDPSVGLKSVPQVGSVVLSDSVDVGANTCIDRAALGTTRIGTGTKVDNLCQIGHNTWIGNYSIVCGTSGIGGSCKIGNNVVLGGNTGIGDHLNISDGVRTAGRTGVTRNLYEKTDYAGYPAMKGRAWHRLNVKLMRMVESKNERLSAAHHKKS</sequence>
<evidence type="ECO:0000256" key="7">
    <source>
        <dbReference type="HAMAP-Rule" id="MF_00523"/>
    </source>
</evidence>
<keyword evidence="6 7" id="KW-0012">Acyltransferase</keyword>
<evidence type="ECO:0000313" key="11">
    <source>
        <dbReference type="Proteomes" id="UP000524246"/>
    </source>
</evidence>
<evidence type="ECO:0000259" key="9">
    <source>
        <dbReference type="Pfam" id="PF25087"/>
    </source>
</evidence>
<dbReference type="GO" id="GO:0009245">
    <property type="term" value="P:lipid A biosynthetic process"/>
    <property type="evidence" value="ECO:0007669"/>
    <property type="project" value="UniProtKB-UniRule"/>
</dbReference>
<dbReference type="NCBIfam" id="NF002060">
    <property type="entry name" value="PRK00892.1"/>
    <property type="match status" value="1"/>
</dbReference>
<dbReference type="HAMAP" id="MF_00523">
    <property type="entry name" value="LpxD"/>
    <property type="match status" value="1"/>
</dbReference>
<dbReference type="InterPro" id="IPR011004">
    <property type="entry name" value="Trimer_LpxA-like_sf"/>
</dbReference>
<feature type="domain" description="Mannose-1-phosphate guanyltransferase C-terminal" evidence="9">
    <location>
        <begin position="112"/>
        <end position="190"/>
    </location>
</feature>
<organism evidence="10 11">
    <name type="scientific">SAR324 cluster bacterium</name>
    <dbReference type="NCBI Taxonomy" id="2024889"/>
    <lineage>
        <taxon>Bacteria</taxon>
        <taxon>Deltaproteobacteria</taxon>
        <taxon>SAR324 cluster</taxon>
    </lineage>
</organism>